<evidence type="ECO:0000313" key="2">
    <source>
        <dbReference type="Proteomes" id="UP000183832"/>
    </source>
</evidence>
<gene>
    <name evidence="1" type="ORF">CLUMA_CG021669</name>
</gene>
<proteinExistence type="predicted"/>
<accession>A0A1J1JA69</accession>
<dbReference type="EMBL" id="CVRI01000075">
    <property type="protein sequence ID" value="CRL08438.1"/>
    <property type="molecule type" value="Genomic_DNA"/>
</dbReference>
<name>A0A1J1JA69_9DIPT</name>
<sequence>MQFSVDDLLSLLKLTNEFSLMSDYLLETKFLVRNFSIEINQDSLESLSCLLSHARPMLIIFLSKLHMKHQDEHAA</sequence>
<organism evidence="1 2">
    <name type="scientific">Clunio marinus</name>
    <dbReference type="NCBI Taxonomy" id="568069"/>
    <lineage>
        <taxon>Eukaryota</taxon>
        <taxon>Metazoa</taxon>
        <taxon>Ecdysozoa</taxon>
        <taxon>Arthropoda</taxon>
        <taxon>Hexapoda</taxon>
        <taxon>Insecta</taxon>
        <taxon>Pterygota</taxon>
        <taxon>Neoptera</taxon>
        <taxon>Endopterygota</taxon>
        <taxon>Diptera</taxon>
        <taxon>Nematocera</taxon>
        <taxon>Chironomoidea</taxon>
        <taxon>Chironomidae</taxon>
        <taxon>Clunio</taxon>
    </lineage>
</organism>
<reference evidence="1 2" key="1">
    <citation type="submission" date="2015-04" db="EMBL/GenBank/DDBJ databases">
        <authorList>
            <person name="Syromyatnikov M.Y."/>
            <person name="Popov V.N."/>
        </authorList>
    </citation>
    <scope>NUCLEOTIDE SEQUENCE [LARGE SCALE GENOMIC DNA]</scope>
</reference>
<keyword evidence="2" id="KW-1185">Reference proteome</keyword>
<dbReference type="AlphaFoldDB" id="A0A1J1JA69"/>
<evidence type="ECO:0000313" key="1">
    <source>
        <dbReference type="EMBL" id="CRL08438.1"/>
    </source>
</evidence>
<dbReference type="Proteomes" id="UP000183832">
    <property type="component" value="Unassembled WGS sequence"/>
</dbReference>
<protein>
    <submittedName>
        <fullName evidence="1">CLUMA_CG021669, isoform A</fullName>
    </submittedName>
</protein>